<feature type="transmembrane region" description="Helical" evidence="8">
    <location>
        <begin position="204"/>
        <end position="223"/>
    </location>
</feature>
<dbReference type="AlphaFoldDB" id="A0A9W8LRM3"/>
<evidence type="ECO:0000256" key="7">
    <source>
        <dbReference type="SAM" id="MobiDB-lite"/>
    </source>
</evidence>
<dbReference type="GO" id="GO:0006882">
    <property type="term" value="P:intracellular zinc ion homeostasis"/>
    <property type="evidence" value="ECO:0007669"/>
    <property type="project" value="TreeGrafter"/>
</dbReference>
<dbReference type="InterPro" id="IPR004254">
    <property type="entry name" value="AdipoR/HlyIII-related"/>
</dbReference>
<feature type="region of interest" description="Disordered" evidence="7">
    <location>
        <begin position="14"/>
        <end position="73"/>
    </location>
</feature>
<organism evidence="9 10">
    <name type="scientific">Coemansia guatemalensis</name>
    <dbReference type="NCBI Taxonomy" id="2761395"/>
    <lineage>
        <taxon>Eukaryota</taxon>
        <taxon>Fungi</taxon>
        <taxon>Fungi incertae sedis</taxon>
        <taxon>Zoopagomycota</taxon>
        <taxon>Kickxellomycotina</taxon>
        <taxon>Kickxellomycetes</taxon>
        <taxon>Kickxellales</taxon>
        <taxon>Kickxellaceae</taxon>
        <taxon>Coemansia</taxon>
    </lineage>
</organism>
<dbReference type="Pfam" id="PF03006">
    <property type="entry name" value="HlyIII"/>
    <property type="match status" value="1"/>
</dbReference>
<keyword evidence="6" id="KW-0479">Metal-binding</keyword>
<evidence type="ECO:0000313" key="10">
    <source>
        <dbReference type="Proteomes" id="UP001140094"/>
    </source>
</evidence>
<keyword evidence="3 8" id="KW-0812">Transmembrane</keyword>
<comment type="subcellular location">
    <subcellularLocation>
        <location evidence="1">Membrane</location>
        <topology evidence="1">Multi-pass membrane protein</topology>
    </subcellularLocation>
</comment>
<evidence type="ECO:0000256" key="1">
    <source>
        <dbReference type="ARBA" id="ARBA00004141"/>
    </source>
</evidence>
<evidence type="ECO:0000256" key="6">
    <source>
        <dbReference type="PIRSR" id="PIRSR604254-1"/>
    </source>
</evidence>
<keyword evidence="6" id="KW-0862">Zinc</keyword>
<dbReference type="EMBL" id="JANBUO010001995">
    <property type="protein sequence ID" value="KAJ2796106.1"/>
    <property type="molecule type" value="Genomic_DNA"/>
</dbReference>
<dbReference type="Proteomes" id="UP001140094">
    <property type="component" value="Unassembled WGS sequence"/>
</dbReference>
<feature type="binding site" evidence="6">
    <location>
        <position position="339"/>
    </location>
    <ligand>
        <name>Zn(2+)</name>
        <dbReference type="ChEBI" id="CHEBI:29105"/>
    </ligand>
</feature>
<evidence type="ECO:0000256" key="4">
    <source>
        <dbReference type="ARBA" id="ARBA00022989"/>
    </source>
</evidence>
<keyword evidence="10" id="KW-1185">Reference proteome</keyword>
<keyword evidence="5 8" id="KW-0472">Membrane</keyword>
<feature type="transmembrane region" description="Helical" evidence="8">
    <location>
        <begin position="301"/>
        <end position="321"/>
    </location>
</feature>
<sequence length="371" mass="41368">MAAAAATVALPAQNLPRTPTDNAATVIATAPRPNLLRSRSDSESKYNKGATGNASDPLLQTTSDLPRTARDNVYKPPSKCYQPLFAPGHPKYTTTIDDVPEFMRDTYIMSGYRRLCYSYVASLRSMTYVHNESGNVLTHFVSLLIFVGLAFSTRYDLLPAAMSPGRASWGDYLVLYGYIFSACVCFASSTLYHTFSCHSHKHHVAWLKCDFVGILVLILGSWLPGLYYGYFESRLLMTMYMGMISSLFVAGVVVSISPHLQKPSLRWLRPVMFFSIAMSGIIPVSHHILAYGIEVSARSIGLYYLLGMGGLYISGTLLYAFNIPERWYPGMFDIVGHSHQLFHCLVFCAALIQYYGIIQAFKWHHSAQPLV</sequence>
<feature type="compositionally biased region" description="Polar residues" evidence="7">
    <location>
        <begin position="50"/>
        <end position="65"/>
    </location>
</feature>
<dbReference type="GO" id="GO:0038023">
    <property type="term" value="F:signaling receptor activity"/>
    <property type="evidence" value="ECO:0007669"/>
    <property type="project" value="TreeGrafter"/>
</dbReference>
<accession>A0A9W8LRM3</accession>
<protein>
    <recommendedName>
        <fullName evidence="11">HlyIII-domain-containing protein</fullName>
    </recommendedName>
</protein>
<feature type="transmembrane region" description="Helical" evidence="8">
    <location>
        <begin position="341"/>
        <end position="361"/>
    </location>
</feature>
<dbReference type="GO" id="GO:0046872">
    <property type="term" value="F:metal ion binding"/>
    <property type="evidence" value="ECO:0007669"/>
    <property type="project" value="UniProtKB-KW"/>
</dbReference>
<dbReference type="PANTHER" id="PTHR20855:SF52">
    <property type="entry name" value="ADIPONECTIN RECEPTOR PROTEIN"/>
    <property type="match status" value="1"/>
</dbReference>
<feature type="binding site" evidence="6">
    <location>
        <position position="193"/>
    </location>
    <ligand>
        <name>Zn(2+)</name>
        <dbReference type="ChEBI" id="CHEBI:29105"/>
    </ligand>
</feature>
<dbReference type="OrthoDB" id="529367at2759"/>
<gene>
    <name evidence="9" type="ORF">H4R20_005646</name>
</gene>
<comment type="similarity">
    <text evidence="2">Belongs to the ADIPOR family.</text>
</comment>
<evidence type="ECO:0000256" key="3">
    <source>
        <dbReference type="ARBA" id="ARBA00022692"/>
    </source>
</evidence>
<dbReference type="PANTHER" id="PTHR20855">
    <property type="entry name" value="ADIPOR/PROGESTIN RECEPTOR-RELATED"/>
    <property type="match status" value="1"/>
</dbReference>
<name>A0A9W8LRM3_9FUNG</name>
<feature type="transmembrane region" description="Helical" evidence="8">
    <location>
        <begin position="134"/>
        <end position="153"/>
    </location>
</feature>
<reference evidence="9" key="1">
    <citation type="submission" date="2022-07" db="EMBL/GenBank/DDBJ databases">
        <title>Phylogenomic reconstructions and comparative analyses of Kickxellomycotina fungi.</title>
        <authorList>
            <person name="Reynolds N.K."/>
            <person name="Stajich J.E."/>
            <person name="Barry K."/>
            <person name="Grigoriev I.V."/>
            <person name="Crous P."/>
            <person name="Smith M.E."/>
        </authorList>
    </citation>
    <scope>NUCLEOTIDE SEQUENCE</scope>
    <source>
        <strain evidence="9">NRRL 1565</strain>
    </source>
</reference>
<feature type="transmembrane region" description="Helical" evidence="8">
    <location>
        <begin position="235"/>
        <end position="256"/>
    </location>
</feature>
<evidence type="ECO:0000256" key="2">
    <source>
        <dbReference type="ARBA" id="ARBA00007018"/>
    </source>
</evidence>
<proteinExistence type="inferred from homology"/>
<comment type="caution">
    <text evidence="9">The sequence shown here is derived from an EMBL/GenBank/DDBJ whole genome shotgun (WGS) entry which is preliminary data.</text>
</comment>
<evidence type="ECO:0000313" key="9">
    <source>
        <dbReference type="EMBL" id="KAJ2796106.1"/>
    </source>
</evidence>
<dbReference type="GO" id="GO:0016020">
    <property type="term" value="C:membrane"/>
    <property type="evidence" value="ECO:0007669"/>
    <property type="project" value="UniProtKB-SubCell"/>
</dbReference>
<feature type="binding site" evidence="6">
    <location>
        <position position="343"/>
    </location>
    <ligand>
        <name>Zn(2+)</name>
        <dbReference type="ChEBI" id="CHEBI:29105"/>
    </ligand>
</feature>
<evidence type="ECO:0008006" key="11">
    <source>
        <dbReference type="Google" id="ProtNLM"/>
    </source>
</evidence>
<evidence type="ECO:0000256" key="5">
    <source>
        <dbReference type="ARBA" id="ARBA00023136"/>
    </source>
</evidence>
<keyword evidence="4 8" id="KW-1133">Transmembrane helix</keyword>
<feature type="transmembrane region" description="Helical" evidence="8">
    <location>
        <begin position="268"/>
        <end position="289"/>
    </location>
</feature>
<feature type="transmembrane region" description="Helical" evidence="8">
    <location>
        <begin position="173"/>
        <end position="192"/>
    </location>
</feature>
<evidence type="ECO:0000256" key="8">
    <source>
        <dbReference type="SAM" id="Phobius"/>
    </source>
</evidence>